<dbReference type="AlphaFoldDB" id="A0A0F8YQH2"/>
<proteinExistence type="predicted"/>
<accession>A0A0F8YQH2</accession>
<comment type="caution">
    <text evidence="2">The sequence shown here is derived from an EMBL/GenBank/DDBJ whole genome shotgun (WGS) entry which is preliminary data.</text>
</comment>
<feature type="compositionally biased region" description="Basic and acidic residues" evidence="1">
    <location>
        <begin position="126"/>
        <end position="139"/>
    </location>
</feature>
<organism evidence="2">
    <name type="scientific">marine sediment metagenome</name>
    <dbReference type="NCBI Taxonomy" id="412755"/>
    <lineage>
        <taxon>unclassified sequences</taxon>
        <taxon>metagenomes</taxon>
        <taxon>ecological metagenomes</taxon>
    </lineage>
</organism>
<reference evidence="2" key="1">
    <citation type="journal article" date="2015" name="Nature">
        <title>Complex archaea that bridge the gap between prokaryotes and eukaryotes.</title>
        <authorList>
            <person name="Spang A."/>
            <person name="Saw J.H."/>
            <person name="Jorgensen S.L."/>
            <person name="Zaremba-Niedzwiedzka K."/>
            <person name="Martijn J."/>
            <person name="Lind A.E."/>
            <person name="van Eijk R."/>
            <person name="Schleper C."/>
            <person name="Guy L."/>
            <person name="Ettema T.J."/>
        </authorList>
    </citation>
    <scope>NUCLEOTIDE SEQUENCE</scope>
</reference>
<evidence type="ECO:0000313" key="2">
    <source>
        <dbReference type="EMBL" id="KKK50326.1"/>
    </source>
</evidence>
<feature type="region of interest" description="Disordered" evidence="1">
    <location>
        <begin position="126"/>
        <end position="157"/>
    </location>
</feature>
<sequence length="157" mass="17875">MGEMDKIKKGDDRVEITITTKHGDFAEVEFELLREDIEVTPEDMRLARRAFKNSYREYVKKRGKEVDAGREKAVREEKEKVDVLSPFHTYVKESVASGLSVELSLLSHDGGVVGWEPYTRRNGPVEDFHPSRFRVDGKRTGPHKKTLGKPLPPGRPA</sequence>
<gene>
    <name evidence="2" type="ORF">LCGC14_3126120</name>
</gene>
<name>A0A0F8YQH2_9ZZZZ</name>
<protein>
    <submittedName>
        <fullName evidence="2">Uncharacterized protein</fullName>
    </submittedName>
</protein>
<evidence type="ECO:0000256" key="1">
    <source>
        <dbReference type="SAM" id="MobiDB-lite"/>
    </source>
</evidence>
<dbReference type="EMBL" id="LAZR01068079">
    <property type="protein sequence ID" value="KKK50326.1"/>
    <property type="molecule type" value="Genomic_DNA"/>
</dbReference>